<accession>A0A1P8MY91</accession>
<name>A0A1P8MY91_9RHOB</name>
<reference evidence="3 4" key="1">
    <citation type="submission" date="2017-01" db="EMBL/GenBank/DDBJ databases">
        <title>Complete genome of Tateyamaria omphalii DOK1-4 isolated from seawater in Dokdo.</title>
        <authorList>
            <person name="Kim J.H."/>
            <person name="Chi W.-J."/>
        </authorList>
    </citation>
    <scope>NUCLEOTIDE SEQUENCE [LARGE SCALE GENOMIC DNA]</scope>
    <source>
        <strain evidence="3 4">DOK1-4</strain>
    </source>
</reference>
<dbReference type="EMBL" id="CP019312">
    <property type="protein sequence ID" value="APX13050.1"/>
    <property type="molecule type" value="Genomic_DNA"/>
</dbReference>
<evidence type="ECO:0000313" key="3">
    <source>
        <dbReference type="EMBL" id="APX13050.1"/>
    </source>
</evidence>
<feature type="transmembrane region" description="Helical" evidence="1">
    <location>
        <begin position="96"/>
        <end position="114"/>
    </location>
</feature>
<dbReference type="RefSeq" id="WP_076629485.1">
    <property type="nucleotide sequence ID" value="NZ_CP019312.1"/>
</dbReference>
<dbReference type="AlphaFoldDB" id="A0A1P8MY91"/>
<evidence type="ECO:0000256" key="1">
    <source>
        <dbReference type="SAM" id="Phobius"/>
    </source>
</evidence>
<sequence>MAQVKNGKTDTSDVTAQIEVIKSDIAALTALMGDMASQRAEGAKANAAGMADKVKQTAADQATLAQLRAQEMGASARTAAEDGYAKTEEAIRQQPAMAVGIAASVGFLIGLLATRRA</sequence>
<dbReference type="Pfam" id="PF19029">
    <property type="entry name" value="DUF883_C"/>
    <property type="match status" value="1"/>
</dbReference>
<feature type="domain" description="DUF883" evidence="2">
    <location>
        <begin position="87"/>
        <end position="116"/>
    </location>
</feature>
<dbReference type="STRING" id="299262.BWR18_16190"/>
<evidence type="ECO:0000313" key="4">
    <source>
        <dbReference type="Proteomes" id="UP000186336"/>
    </source>
</evidence>
<keyword evidence="1" id="KW-0472">Membrane</keyword>
<dbReference type="GO" id="GO:0043022">
    <property type="term" value="F:ribosome binding"/>
    <property type="evidence" value="ECO:0007669"/>
    <property type="project" value="InterPro"/>
</dbReference>
<keyword evidence="1" id="KW-0812">Transmembrane</keyword>
<dbReference type="PANTHER" id="PTHR35893:SF3">
    <property type="entry name" value="INNER MEMBRANE PROTEIN"/>
    <property type="match status" value="1"/>
</dbReference>
<organism evidence="3 4">
    <name type="scientific">Tateyamaria omphalii</name>
    <dbReference type="NCBI Taxonomy" id="299262"/>
    <lineage>
        <taxon>Bacteria</taxon>
        <taxon>Pseudomonadati</taxon>
        <taxon>Pseudomonadota</taxon>
        <taxon>Alphaproteobacteria</taxon>
        <taxon>Rhodobacterales</taxon>
        <taxon>Roseobacteraceae</taxon>
        <taxon>Tateyamaria</taxon>
    </lineage>
</organism>
<evidence type="ECO:0000259" key="2">
    <source>
        <dbReference type="Pfam" id="PF19029"/>
    </source>
</evidence>
<dbReference type="OrthoDB" id="8373403at2"/>
<dbReference type="InterPro" id="IPR043605">
    <property type="entry name" value="DUF883_C"/>
</dbReference>
<keyword evidence="4" id="KW-1185">Reference proteome</keyword>
<protein>
    <recommendedName>
        <fullName evidence="2">DUF883 domain-containing protein</fullName>
    </recommendedName>
</protein>
<dbReference type="PANTHER" id="PTHR35893">
    <property type="entry name" value="INNER MEMBRANE PROTEIN-RELATED"/>
    <property type="match status" value="1"/>
</dbReference>
<proteinExistence type="predicted"/>
<dbReference type="KEGG" id="tom:BWR18_16190"/>
<dbReference type="Proteomes" id="UP000186336">
    <property type="component" value="Chromosome"/>
</dbReference>
<keyword evidence="1" id="KW-1133">Transmembrane helix</keyword>
<dbReference type="InterPro" id="IPR010279">
    <property type="entry name" value="YqjD/ElaB"/>
</dbReference>
<gene>
    <name evidence="3" type="ORF">BWR18_16190</name>
</gene>